<evidence type="ECO:0000256" key="12">
    <source>
        <dbReference type="ARBA" id="ARBA00022989"/>
    </source>
</evidence>
<evidence type="ECO:0000256" key="7">
    <source>
        <dbReference type="ARBA" id="ARBA00022679"/>
    </source>
</evidence>
<dbReference type="EMBL" id="QRAP01000005">
    <property type="protein sequence ID" value="RDK91036.1"/>
    <property type="molecule type" value="Genomic_DNA"/>
</dbReference>
<keyword evidence="23" id="KW-1185">Reference proteome</keyword>
<evidence type="ECO:0000259" key="19">
    <source>
        <dbReference type="PROSITE" id="PS50110"/>
    </source>
</evidence>
<dbReference type="InterPro" id="IPR003661">
    <property type="entry name" value="HisK_dim/P_dom"/>
</dbReference>
<dbReference type="Gene3D" id="3.40.190.10">
    <property type="entry name" value="Periplasmic binding protein-like II"/>
    <property type="match status" value="4"/>
</dbReference>
<dbReference type="CDD" id="cd13705">
    <property type="entry name" value="PBP2_BvgS_D1"/>
    <property type="match status" value="1"/>
</dbReference>
<evidence type="ECO:0000256" key="17">
    <source>
        <dbReference type="SAM" id="SignalP"/>
    </source>
</evidence>
<dbReference type="PROSITE" id="PS50112">
    <property type="entry name" value="PAS"/>
    <property type="match status" value="1"/>
</dbReference>
<dbReference type="CDD" id="cd00082">
    <property type="entry name" value="HisKA"/>
    <property type="match status" value="1"/>
</dbReference>
<comment type="caution">
    <text evidence="22">The sequence shown here is derived from an EMBL/GenBank/DDBJ whole genome shotgun (WGS) entry which is preliminary data.</text>
</comment>
<protein>
    <recommendedName>
        <fullName evidence="3">histidine kinase</fullName>
        <ecNumber evidence="3">2.7.13.3</ecNumber>
    </recommendedName>
</protein>
<dbReference type="SMART" id="SM00387">
    <property type="entry name" value="HATPase_c"/>
    <property type="match status" value="1"/>
</dbReference>
<dbReference type="InterPro" id="IPR035965">
    <property type="entry name" value="PAS-like_dom_sf"/>
</dbReference>
<dbReference type="CDD" id="cd16922">
    <property type="entry name" value="HATPase_EvgS-ArcB-TorS-like"/>
    <property type="match status" value="1"/>
</dbReference>
<feature type="modified residue" description="Phosphohistidine" evidence="15">
    <location>
        <position position="1113"/>
    </location>
</feature>
<dbReference type="Pfam" id="PF00989">
    <property type="entry name" value="PAS"/>
    <property type="match status" value="1"/>
</dbReference>
<dbReference type="InterPro" id="IPR036641">
    <property type="entry name" value="HPT_dom_sf"/>
</dbReference>
<keyword evidence="9 17" id="KW-0732">Signal</keyword>
<dbReference type="SUPFAM" id="SSF55785">
    <property type="entry name" value="PYP-like sensor domain (PAS domain)"/>
    <property type="match status" value="1"/>
</dbReference>
<evidence type="ECO:0000256" key="14">
    <source>
        <dbReference type="ARBA" id="ARBA00023136"/>
    </source>
</evidence>
<dbReference type="SMART" id="SM00448">
    <property type="entry name" value="REC"/>
    <property type="match status" value="1"/>
</dbReference>
<evidence type="ECO:0000256" key="11">
    <source>
        <dbReference type="ARBA" id="ARBA00022840"/>
    </source>
</evidence>
<keyword evidence="5" id="KW-0997">Cell inner membrane</keyword>
<dbReference type="PRINTS" id="PR00344">
    <property type="entry name" value="BCTRLSENSOR"/>
</dbReference>
<dbReference type="PANTHER" id="PTHR43047:SF72">
    <property type="entry name" value="OSMOSENSING HISTIDINE PROTEIN KINASE SLN1"/>
    <property type="match status" value="1"/>
</dbReference>
<dbReference type="OrthoDB" id="9770795at2"/>
<dbReference type="InterPro" id="IPR013767">
    <property type="entry name" value="PAS_fold"/>
</dbReference>
<dbReference type="InterPro" id="IPR008207">
    <property type="entry name" value="Sig_transdc_His_kin_Hpt_dom"/>
</dbReference>
<sequence length="1165" mass="129767">MSRRFSFPLFSLLLLTFLFCGTPHTRAENTPASYQELILVGHSAMMLADIDLSDDEWRWLRKKRVLRLGTWAPNSPPYDITSGSHDYSGISADYAQLIGRNLNIQTKVYYYPDYNSALNAIRTRQIDYLVLASERERNEGLILSTPYLPTVPAMVMNIDSTNTRRDLRIAIDPLYADNAELLKRYPEATRTKVTSTRHALESLSFRQLDLFVGDIAGAQYIVNQANLRNLSIRPIPDVNIRGFSFAALPENQTLITIFNKLLAAIPGNIRADIQRRWDGGVPLSMGNRNLLFTTLERRWLEKHPALKVAIVDDLAPISFFDSKGTLRGIAEDIITALATRTAVQFIPERYASLHQAQEAIASGEADILINSLYNSASKNGLLTTRTFLFNSWAEVRRKNELKHKGPPRLAVLTGGEPDATLAELYPGSPVTRQETLRAALEQLRLGLADIAIMPLINADFLVSHYYSDTLRINDSLDVEPARFVLAVAANNYPLATILDKTLLNIPPEDLHTITHNWYTNANLPGNIGPRPEKRVTPWWLPAAAGVLSLFCLLLAWYAFRLKRYNRQIARSILDTLPLPAYATDFKGRIRYVNDRFLNALSLPREETLGKHLSTLLPVQLDDAHTRILPSSRLIETERADKKISLQFWNELMLTPDGQATGYIGGWIDITAQQNLISELKKAKSAADKANRAKSTFLATMSHEIRTPMSAIIGMLELVLRRKSANQPDWDAIHTAYESANSLLILIGDILDVSRIESDRLVLHPERANIRQLIESVAAMFEGLARQRGLLFQLEIDSEISGDVLIDPVRFKQIVSNLLSNAIKFTQSGRILLRAAPEREDSTSLYLVLSVQDSGCGIDQDTQSRLFRPFQQGDMPATRQGAGLGLYICRTLAQMMEGDITLTSQPGIGTDVNVRLRVPRLTHLDLLPVSAPAQAPENPSRLILIVEDHPAGRMLLTHQLQYLGHRVLCASDGAQALALLEQQTPDLIITDCNMPRMSGYELTRTLRQRYAADITIWGLTANAQRAVREECLQAGMDDCLFKPISINTLSEKLATLPALPVHAWQHFSPEQIPAELLTPENREAFVRLQIEAIEEALLVLDGAPGTATLKEAMHKLRGGLSLIGAAPLIALCRQAEAAPEAPPLDALRQEAGLLSDELSAFQNMSS</sequence>
<dbReference type="Pfam" id="PF00497">
    <property type="entry name" value="SBP_bac_3"/>
    <property type="match status" value="2"/>
</dbReference>
<keyword evidence="11" id="KW-0547">Nucleotide-binding</keyword>
<dbReference type="SUPFAM" id="SSF53850">
    <property type="entry name" value="Periplasmic binding protein-like II"/>
    <property type="match status" value="2"/>
</dbReference>
<dbReference type="Pfam" id="PF00072">
    <property type="entry name" value="Response_reg"/>
    <property type="match status" value="1"/>
</dbReference>
<dbReference type="SMART" id="SM00388">
    <property type="entry name" value="HisKA"/>
    <property type="match status" value="1"/>
</dbReference>
<dbReference type="AlphaFoldDB" id="A0A370QQG9"/>
<keyword evidence="8" id="KW-0812">Transmembrane</keyword>
<dbReference type="Gene3D" id="3.30.565.10">
    <property type="entry name" value="Histidine kinase-like ATPase, C-terminal domain"/>
    <property type="match status" value="1"/>
</dbReference>
<dbReference type="InterPro" id="IPR003594">
    <property type="entry name" value="HATPase_dom"/>
</dbReference>
<keyword evidence="4" id="KW-1003">Cell membrane</keyword>
<gene>
    <name evidence="22" type="ORF">C8D90_105324</name>
</gene>
<keyword evidence="13" id="KW-0902">Two-component regulatory system</keyword>
<evidence type="ECO:0000313" key="23">
    <source>
        <dbReference type="Proteomes" id="UP000254848"/>
    </source>
</evidence>
<organism evidence="22 23">
    <name type="scientific">Enterobacillus tribolii</name>
    <dbReference type="NCBI Taxonomy" id="1487935"/>
    <lineage>
        <taxon>Bacteria</taxon>
        <taxon>Pseudomonadati</taxon>
        <taxon>Pseudomonadota</taxon>
        <taxon>Gammaproteobacteria</taxon>
        <taxon>Enterobacterales</taxon>
        <taxon>Hafniaceae</taxon>
        <taxon>Enterobacillus</taxon>
    </lineage>
</organism>
<evidence type="ECO:0000259" key="18">
    <source>
        <dbReference type="PROSITE" id="PS50109"/>
    </source>
</evidence>
<name>A0A370QQG9_9GAMM</name>
<dbReference type="PROSITE" id="PS50894">
    <property type="entry name" value="HPT"/>
    <property type="match status" value="1"/>
</dbReference>
<dbReference type="InterPro" id="IPR005467">
    <property type="entry name" value="His_kinase_dom"/>
</dbReference>
<evidence type="ECO:0000256" key="4">
    <source>
        <dbReference type="ARBA" id="ARBA00022475"/>
    </source>
</evidence>
<evidence type="ECO:0000256" key="5">
    <source>
        <dbReference type="ARBA" id="ARBA00022519"/>
    </source>
</evidence>
<dbReference type="SMART" id="SM00091">
    <property type="entry name" value="PAS"/>
    <property type="match status" value="1"/>
</dbReference>
<evidence type="ECO:0000256" key="8">
    <source>
        <dbReference type="ARBA" id="ARBA00022692"/>
    </source>
</evidence>
<dbReference type="InterPro" id="IPR004358">
    <property type="entry name" value="Sig_transdc_His_kin-like_C"/>
</dbReference>
<dbReference type="SUPFAM" id="SSF47226">
    <property type="entry name" value="Histidine-containing phosphotransfer domain, HPT domain"/>
    <property type="match status" value="1"/>
</dbReference>
<keyword evidence="11" id="KW-0067">ATP-binding</keyword>
<accession>A0A370QQG9</accession>
<dbReference type="FunFam" id="3.30.565.10:FF:000010">
    <property type="entry name" value="Sensor histidine kinase RcsC"/>
    <property type="match status" value="1"/>
</dbReference>
<dbReference type="GO" id="GO:0006355">
    <property type="term" value="P:regulation of DNA-templated transcription"/>
    <property type="evidence" value="ECO:0007669"/>
    <property type="project" value="InterPro"/>
</dbReference>
<dbReference type="GO" id="GO:0009927">
    <property type="term" value="F:histidine phosphotransfer kinase activity"/>
    <property type="evidence" value="ECO:0007669"/>
    <property type="project" value="TreeGrafter"/>
</dbReference>
<dbReference type="SMART" id="SM00062">
    <property type="entry name" value="PBPb"/>
    <property type="match status" value="2"/>
</dbReference>
<comment type="subcellular location">
    <subcellularLocation>
        <location evidence="2">Cell inner membrane</location>
        <topology evidence="2">Multi-pass membrane protein</topology>
    </subcellularLocation>
</comment>
<keyword evidence="12" id="KW-1133">Transmembrane helix</keyword>
<feature type="domain" description="Histidine kinase" evidence="18">
    <location>
        <begin position="699"/>
        <end position="919"/>
    </location>
</feature>
<evidence type="ECO:0000313" key="22">
    <source>
        <dbReference type="EMBL" id="RDK91036.1"/>
    </source>
</evidence>
<evidence type="ECO:0000256" key="1">
    <source>
        <dbReference type="ARBA" id="ARBA00000085"/>
    </source>
</evidence>
<dbReference type="CDD" id="cd17546">
    <property type="entry name" value="REC_hyHK_CKI1_RcsC-like"/>
    <property type="match status" value="1"/>
</dbReference>
<dbReference type="InterPro" id="IPR049870">
    <property type="entry name" value="BvgS-like_periplasmic1"/>
</dbReference>
<dbReference type="CDD" id="cd00130">
    <property type="entry name" value="PAS"/>
    <property type="match status" value="1"/>
</dbReference>
<dbReference type="PROSITE" id="PS50110">
    <property type="entry name" value="RESPONSE_REGULATORY"/>
    <property type="match status" value="1"/>
</dbReference>
<dbReference type="GO" id="GO:0005886">
    <property type="term" value="C:plasma membrane"/>
    <property type="evidence" value="ECO:0007669"/>
    <property type="project" value="UniProtKB-SubCell"/>
</dbReference>
<proteinExistence type="predicted"/>
<dbReference type="Pfam" id="PF00512">
    <property type="entry name" value="HisKA"/>
    <property type="match status" value="1"/>
</dbReference>
<dbReference type="RefSeq" id="WP_115458847.1">
    <property type="nucleotide sequence ID" value="NZ_QRAP01000005.1"/>
</dbReference>
<dbReference type="Gene3D" id="1.10.287.130">
    <property type="match status" value="1"/>
</dbReference>
<dbReference type="SUPFAM" id="SSF52172">
    <property type="entry name" value="CheY-like"/>
    <property type="match status" value="1"/>
</dbReference>
<dbReference type="InterPro" id="IPR036097">
    <property type="entry name" value="HisK_dim/P_sf"/>
</dbReference>
<evidence type="ECO:0000259" key="21">
    <source>
        <dbReference type="PROSITE" id="PS50894"/>
    </source>
</evidence>
<feature type="modified residue" description="4-aspartylphosphate" evidence="16">
    <location>
        <position position="990"/>
    </location>
</feature>
<feature type="domain" description="HPt" evidence="21">
    <location>
        <begin position="1073"/>
        <end position="1165"/>
    </location>
</feature>
<dbReference type="NCBIfam" id="TIGR00229">
    <property type="entry name" value="sensory_box"/>
    <property type="match status" value="1"/>
</dbReference>
<dbReference type="GO" id="GO:0000155">
    <property type="term" value="F:phosphorelay sensor kinase activity"/>
    <property type="evidence" value="ECO:0007669"/>
    <property type="project" value="InterPro"/>
</dbReference>
<feature type="domain" description="Response regulatory" evidence="19">
    <location>
        <begin position="941"/>
        <end position="1056"/>
    </location>
</feature>
<dbReference type="InterPro" id="IPR000014">
    <property type="entry name" value="PAS"/>
</dbReference>
<keyword evidence="6 16" id="KW-0597">Phosphoprotein</keyword>
<evidence type="ECO:0000256" key="10">
    <source>
        <dbReference type="ARBA" id="ARBA00022777"/>
    </source>
</evidence>
<evidence type="ECO:0000256" key="3">
    <source>
        <dbReference type="ARBA" id="ARBA00012438"/>
    </source>
</evidence>
<keyword evidence="7" id="KW-0808">Transferase</keyword>
<dbReference type="Gene3D" id="1.20.120.160">
    <property type="entry name" value="HPT domain"/>
    <property type="match status" value="1"/>
</dbReference>
<dbReference type="PROSITE" id="PS50109">
    <property type="entry name" value="HIS_KIN"/>
    <property type="match status" value="1"/>
</dbReference>
<dbReference type="Proteomes" id="UP000254848">
    <property type="component" value="Unassembled WGS sequence"/>
</dbReference>
<dbReference type="InterPro" id="IPR001638">
    <property type="entry name" value="Solute-binding_3/MltF_N"/>
</dbReference>
<dbReference type="InterPro" id="IPR001789">
    <property type="entry name" value="Sig_transdc_resp-reg_receiver"/>
</dbReference>
<evidence type="ECO:0000256" key="9">
    <source>
        <dbReference type="ARBA" id="ARBA00022729"/>
    </source>
</evidence>
<feature type="domain" description="PAS" evidence="20">
    <location>
        <begin position="565"/>
        <end position="612"/>
    </location>
</feature>
<dbReference type="SUPFAM" id="SSF47384">
    <property type="entry name" value="Homodimeric domain of signal transducing histidine kinase"/>
    <property type="match status" value="1"/>
</dbReference>
<dbReference type="Gene3D" id="3.40.50.2300">
    <property type="match status" value="1"/>
</dbReference>
<reference evidence="22 23" key="1">
    <citation type="submission" date="2018-07" db="EMBL/GenBank/DDBJ databases">
        <title>Genomic Encyclopedia of Type Strains, Phase IV (KMG-IV): sequencing the most valuable type-strain genomes for metagenomic binning, comparative biology and taxonomic classification.</title>
        <authorList>
            <person name="Goeker M."/>
        </authorList>
    </citation>
    <scope>NUCLEOTIDE SEQUENCE [LARGE SCALE GENOMIC DNA]</scope>
    <source>
        <strain evidence="22 23">DSM 103736</strain>
    </source>
</reference>
<dbReference type="SUPFAM" id="SSF55874">
    <property type="entry name" value="ATPase domain of HSP90 chaperone/DNA topoisomerase II/histidine kinase"/>
    <property type="match status" value="1"/>
</dbReference>
<evidence type="ECO:0000259" key="20">
    <source>
        <dbReference type="PROSITE" id="PS50112"/>
    </source>
</evidence>
<dbReference type="EC" id="2.7.13.3" evidence="3"/>
<keyword evidence="14" id="KW-0472">Membrane</keyword>
<dbReference type="Pfam" id="PF02518">
    <property type="entry name" value="HATPase_c"/>
    <property type="match status" value="1"/>
</dbReference>
<feature type="chain" id="PRO_5016597605" description="histidine kinase" evidence="17">
    <location>
        <begin position="28"/>
        <end position="1165"/>
    </location>
</feature>
<dbReference type="PANTHER" id="PTHR43047">
    <property type="entry name" value="TWO-COMPONENT HISTIDINE PROTEIN KINASE"/>
    <property type="match status" value="1"/>
</dbReference>
<dbReference type="InterPro" id="IPR036890">
    <property type="entry name" value="HATPase_C_sf"/>
</dbReference>
<evidence type="ECO:0000256" key="15">
    <source>
        <dbReference type="PROSITE-ProRule" id="PRU00110"/>
    </source>
</evidence>
<evidence type="ECO:0000256" key="16">
    <source>
        <dbReference type="PROSITE-ProRule" id="PRU00169"/>
    </source>
</evidence>
<evidence type="ECO:0000256" key="6">
    <source>
        <dbReference type="ARBA" id="ARBA00022553"/>
    </source>
</evidence>
<dbReference type="InterPro" id="IPR011006">
    <property type="entry name" value="CheY-like_superfamily"/>
</dbReference>
<evidence type="ECO:0000256" key="2">
    <source>
        <dbReference type="ARBA" id="ARBA00004429"/>
    </source>
</evidence>
<feature type="signal peptide" evidence="17">
    <location>
        <begin position="1"/>
        <end position="27"/>
    </location>
</feature>
<keyword evidence="10 22" id="KW-0418">Kinase</keyword>
<evidence type="ECO:0000256" key="13">
    <source>
        <dbReference type="ARBA" id="ARBA00023012"/>
    </source>
</evidence>
<dbReference type="Gene3D" id="3.30.450.20">
    <property type="entry name" value="PAS domain"/>
    <property type="match status" value="1"/>
</dbReference>
<comment type="catalytic activity">
    <reaction evidence="1">
        <text>ATP + protein L-histidine = ADP + protein N-phospho-L-histidine.</text>
        <dbReference type="EC" id="2.7.13.3"/>
    </reaction>
</comment>